<protein>
    <submittedName>
        <fullName evidence="3">Uncharacterized protein C2orf42 homolog isoform X1</fullName>
    </submittedName>
</protein>
<dbReference type="PANTHER" id="PTHR13518">
    <property type="entry name" value="PUTATIVE TREBLE-CLEF ZINC-FINGER C2ORF42 FAMILY MEMBER"/>
    <property type="match status" value="1"/>
</dbReference>
<gene>
    <name evidence="3" type="primary">LOC108736465</name>
</gene>
<sequence length="534" mass="61308">MCMAGRLILKNSLPSVTHYDINTQPVLTDLGKPTKRGIKKCFNCGIYNGTRGLICKNKKCNTPFKGINSECDSSIDAIRLITGNTRRVYSVLVKEKGPHYRGFVQLPFTEDGEVNNRKVALCFVDSCQRLFDNSILKCHEKKHNDYQHDSFCTHIESAFKSVHVAKAYDIDKNTLSKLDFSEEIKLRLLKLADETIGTVVQQVSKSVMAVKCHVSSKYPLGYLHLTFINCKRKDIFDKYSCNCNQFKDHTCSTNADPKCIHYYACIWAFANCPSLPKEFIPIVASEVPYSFGEINLTHGLLNDCNKKKLKRNRKNKLNIVEGPLNKECYNIKNNVNNNYTYLNNNLNDSLFNLEEYQIQNDCESTEKRCKTDESIPELVKEIPNVNFVEWLSSVTERINMSLSSHNIDKSIEHLEFQIPETFFDSLKNRINRGSEISRQSFLSNIAVTEINQIQHLYDIFSAHHLKEIFDTPQVSLCLVKTVVLNKNSIVMYLQVDRQQKINNSNIFSIQWSPNVLPTSKFGILRLKFKIGKFN</sequence>
<evidence type="ECO:0000313" key="3">
    <source>
        <dbReference type="RefSeq" id="XP_018324408.1"/>
    </source>
</evidence>
<feature type="domain" description="Putative treble-clef zinc-finger" evidence="1">
    <location>
        <begin position="29"/>
        <end position="65"/>
    </location>
</feature>
<dbReference type="Pfam" id="PF14952">
    <property type="entry name" value="zf-tcix"/>
    <property type="match status" value="1"/>
</dbReference>
<evidence type="ECO:0000259" key="1">
    <source>
        <dbReference type="Pfam" id="PF14952"/>
    </source>
</evidence>
<dbReference type="InterPro" id="IPR029269">
    <property type="entry name" value="Zf-tcix"/>
</dbReference>
<dbReference type="InterPro" id="IPR026049">
    <property type="entry name" value="C2orf42"/>
</dbReference>
<dbReference type="GO" id="GO:0005634">
    <property type="term" value="C:nucleus"/>
    <property type="evidence" value="ECO:0007669"/>
    <property type="project" value="TreeGrafter"/>
</dbReference>
<evidence type="ECO:0000313" key="2">
    <source>
        <dbReference type="Proteomes" id="UP000192223"/>
    </source>
</evidence>
<accession>A0A1W4WW95</accession>
<proteinExistence type="predicted"/>
<dbReference type="AlphaFoldDB" id="A0A1W4WW95"/>
<dbReference type="Proteomes" id="UP000192223">
    <property type="component" value="Unplaced"/>
</dbReference>
<dbReference type="InParanoid" id="A0A1W4WW95"/>
<dbReference type="GeneID" id="108736465"/>
<dbReference type="KEGG" id="apln:108736465"/>
<keyword evidence="2" id="KW-1185">Reference proteome</keyword>
<dbReference type="OrthoDB" id="6506929at2759"/>
<name>A0A1W4WW95_AGRPL</name>
<dbReference type="PANTHER" id="PTHR13518:SF1">
    <property type="entry name" value="C2ORF42 HOMOLOG"/>
    <property type="match status" value="1"/>
</dbReference>
<organism evidence="2 3">
    <name type="scientific">Agrilus planipennis</name>
    <name type="common">Emerald ash borer</name>
    <name type="synonym">Agrilus marcopoli</name>
    <dbReference type="NCBI Taxonomy" id="224129"/>
    <lineage>
        <taxon>Eukaryota</taxon>
        <taxon>Metazoa</taxon>
        <taxon>Ecdysozoa</taxon>
        <taxon>Arthropoda</taxon>
        <taxon>Hexapoda</taxon>
        <taxon>Insecta</taxon>
        <taxon>Pterygota</taxon>
        <taxon>Neoptera</taxon>
        <taxon>Endopterygota</taxon>
        <taxon>Coleoptera</taxon>
        <taxon>Polyphaga</taxon>
        <taxon>Elateriformia</taxon>
        <taxon>Buprestoidea</taxon>
        <taxon>Buprestidae</taxon>
        <taxon>Agrilinae</taxon>
        <taxon>Agrilus</taxon>
    </lineage>
</organism>
<dbReference type="RefSeq" id="XP_018324408.1">
    <property type="nucleotide sequence ID" value="XM_018468906.1"/>
</dbReference>
<reference evidence="3" key="1">
    <citation type="submission" date="2025-08" db="UniProtKB">
        <authorList>
            <consortium name="RefSeq"/>
        </authorList>
    </citation>
    <scope>IDENTIFICATION</scope>
    <source>
        <tissue evidence="3">Entire body</tissue>
    </source>
</reference>